<evidence type="ECO:0000256" key="1">
    <source>
        <dbReference type="SAM" id="MobiDB-lite"/>
    </source>
</evidence>
<accession>C1EI84</accession>
<protein>
    <recommendedName>
        <fullName evidence="2">Protein SirB1 N-terminal domain-containing protein</fullName>
    </recommendedName>
</protein>
<dbReference type="Pfam" id="PF13369">
    <property type="entry name" value="Transglut_core2"/>
    <property type="match status" value="1"/>
</dbReference>
<reference evidence="3 4" key="1">
    <citation type="journal article" date="2009" name="Science">
        <title>Green evolution and dynamic adaptations revealed by genomes of the marine picoeukaryotes Micromonas.</title>
        <authorList>
            <person name="Worden A.Z."/>
            <person name="Lee J.H."/>
            <person name="Mock T."/>
            <person name="Rouze P."/>
            <person name="Simmons M.P."/>
            <person name="Aerts A.L."/>
            <person name="Allen A.E."/>
            <person name="Cuvelier M.L."/>
            <person name="Derelle E."/>
            <person name="Everett M.V."/>
            <person name="Foulon E."/>
            <person name="Grimwood J."/>
            <person name="Gundlach H."/>
            <person name="Henrissat B."/>
            <person name="Napoli C."/>
            <person name="McDonald S.M."/>
            <person name="Parker M.S."/>
            <person name="Rombauts S."/>
            <person name="Salamov A."/>
            <person name="Von Dassow P."/>
            <person name="Badger J.H."/>
            <person name="Coutinho P.M."/>
            <person name="Demir E."/>
            <person name="Dubchak I."/>
            <person name="Gentemann C."/>
            <person name="Eikrem W."/>
            <person name="Gready J.E."/>
            <person name="John U."/>
            <person name="Lanier W."/>
            <person name="Lindquist E.A."/>
            <person name="Lucas S."/>
            <person name="Mayer K.F."/>
            <person name="Moreau H."/>
            <person name="Not F."/>
            <person name="Otillar R."/>
            <person name="Panaud O."/>
            <person name="Pangilinan J."/>
            <person name="Paulsen I."/>
            <person name="Piegu B."/>
            <person name="Poliakov A."/>
            <person name="Robbens S."/>
            <person name="Schmutz J."/>
            <person name="Toulza E."/>
            <person name="Wyss T."/>
            <person name="Zelensky A."/>
            <person name="Zhou K."/>
            <person name="Armbrust E.V."/>
            <person name="Bhattacharya D."/>
            <person name="Goodenough U.W."/>
            <person name="Van de Peer Y."/>
            <person name="Grigoriev I.V."/>
        </authorList>
    </citation>
    <scope>NUCLEOTIDE SEQUENCE [LARGE SCALE GENOMIC DNA]</scope>
    <source>
        <strain evidence="4">RCC299 / NOUM17</strain>
    </source>
</reference>
<name>C1EI84_MICCC</name>
<dbReference type="InParanoid" id="C1EI84"/>
<dbReference type="STRING" id="296587.C1EI84"/>
<dbReference type="OMA" id="PAHFMIR"/>
<dbReference type="OrthoDB" id="28868at2759"/>
<evidence type="ECO:0000259" key="2">
    <source>
        <dbReference type="Pfam" id="PF13369"/>
    </source>
</evidence>
<dbReference type="GeneID" id="8249311"/>
<evidence type="ECO:0000313" key="4">
    <source>
        <dbReference type="Proteomes" id="UP000002009"/>
    </source>
</evidence>
<dbReference type="InterPro" id="IPR032698">
    <property type="entry name" value="SirB1_N"/>
</dbReference>
<gene>
    <name evidence="3" type="ORF">MICPUN_88760</name>
</gene>
<evidence type="ECO:0000313" key="3">
    <source>
        <dbReference type="EMBL" id="ACO67815.1"/>
    </source>
</evidence>
<organism evidence="3 4">
    <name type="scientific">Micromonas commoda (strain RCC299 / NOUM17 / CCMP2709)</name>
    <name type="common">Picoplanktonic green alga</name>
    <dbReference type="NCBI Taxonomy" id="296587"/>
    <lineage>
        <taxon>Eukaryota</taxon>
        <taxon>Viridiplantae</taxon>
        <taxon>Chlorophyta</taxon>
        <taxon>Mamiellophyceae</taxon>
        <taxon>Mamiellales</taxon>
        <taxon>Mamiellaceae</taxon>
        <taxon>Micromonas</taxon>
    </lineage>
</organism>
<feature type="non-terminal residue" evidence="3">
    <location>
        <position position="1"/>
    </location>
</feature>
<keyword evidence="4" id="KW-1185">Reference proteome</keyword>
<dbReference type="EMBL" id="CP001333">
    <property type="protein sequence ID" value="ACO67815.1"/>
    <property type="molecule type" value="Genomic_DNA"/>
</dbReference>
<dbReference type="eggNOG" id="ENOG502R2Y6">
    <property type="taxonomic scope" value="Eukaryota"/>
</dbReference>
<sequence>FREEMSKPDEEIDLARAAGYVAMHRRPDESRVADAVEELDVLAAELEATLPPPEQRFPLRTLKAISRYMFHTLGFKGNQEEFYDPRNSCLDEVLARRTGIPITLALVYMELARRVGVPMVGVNLPAHFMIRPVVEDMEVLVDCFNDGELKFVEDVEDMLKKFYTMGEADKLTIDRSFFADNSMKPRAFLTRMLTNLKQIYFNNDEFAAALQIVAYQAHCAPDEKVALFNRRDGGICLFLMQRHAEAAEELSGFLAECDAKGMWDGDGNPSARAQILQMIEHAKAQVARESVKRSVEDALGESGDGEDDACGDDPKARDDP</sequence>
<dbReference type="PANTHER" id="PTHR31350">
    <property type="entry name" value="SI:DKEY-261L7.2"/>
    <property type="match status" value="1"/>
</dbReference>
<feature type="region of interest" description="Disordered" evidence="1">
    <location>
        <begin position="288"/>
        <end position="320"/>
    </location>
</feature>
<dbReference type="FunCoup" id="C1EI84">
    <property type="interactions" value="5"/>
</dbReference>
<dbReference type="KEGG" id="mis:MICPUN_88760"/>
<dbReference type="AlphaFoldDB" id="C1EI84"/>
<dbReference type="PANTHER" id="PTHR31350:SF21">
    <property type="entry name" value="F-BOX ONLY PROTEIN 21"/>
    <property type="match status" value="1"/>
</dbReference>
<dbReference type="Proteomes" id="UP000002009">
    <property type="component" value="Chromosome 15"/>
</dbReference>
<proteinExistence type="predicted"/>
<feature type="domain" description="Protein SirB1 N-terminal" evidence="2">
    <location>
        <begin position="35"/>
        <end position="193"/>
    </location>
</feature>
<dbReference type="RefSeq" id="XP_002506557.1">
    <property type="nucleotide sequence ID" value="XM_002506511.1"/>
</dbReference>